<dbReference type="CDD" id="cd06445">
    <property type="entry name" value="ATase"/>
    <property type="match status" value="1"/>
</dbReference>
<feature type="domain" description="Methylated-DNA-[protein]-cysteine S-methyltransferase DNA binding" evidence="10">
    <location>
        <begin position="80"/>
        <end position="156"/>
    </location>
</feature>
<evidence type="ECO:0000256" key="4">
    <source>
        <dbReference type="ARBA" id="ARBA00022603"/>
    </source>
</evidence>
<dbReference type="InterPro" id="IPR023546">
    <property type="entry name" value="MGMT"/>
</dbReference>
<keyword evidence="5 9" id="KW-0808">Transferase</keyword>
<proteinExistence type="inferred from homology"/>
<sequence length="166" mass="17971">MNRHAIVSTRIGDLTLVASDNALAGVYFPHHWVKPAPEALGDRVAASDPVIAEASRQLDEYLAGERSSFDLPTVLRGDMFQRRVWSLLEDIPYGGTTSYGEIAERLGETAQAVGKAVGQNPLSIVVPCHRVVGKNGSLTGYAGGLKRKQFLLDLEEPAEVKAARLF</sequence>
<dbReference type="Gene3D" id="1.10.10.10">
    <property type="entry name" value="Winged helix-like DNA-binding domain superfamily/Winged helix DNA-binding domain"/>
    <property type="match status" value="1"/>
</dbReference>
<dbReference type="InterPro" id="IPR001497">
    <property type="entry name" value="MethylDNA_cys_MeTrfase_AS"/>
</dbReference>
<gene>
    <name evidence="12" type="ORF">EV652_11494</name>
</gene>
<comment type="caution">
    <text evidence="12">The sequence shown here is derived from an EMBL/GenBank/DDBJ whole genome shotgun (WGS) entry which is preliminary data.</text>
</comment>
<feature type="active site" description="Nucleophile; methyl group acceptor" evidence="9">
    <location>
        <position position="128"/>
    </location>
</feature>
<comment type="similarity">
    <text evidence="2 9">Belongs to the MGMT family.</text>
</comment>
<name>A0A4R2H2M0_9ACTN</name>
<evidence type="ECO:0000313" key="13">
    <source>
        <dbReference type="Proteomes" id="UP000294508"/>
    </source>
</evidence>
<dbReference type="HAMAP" id="MF_00772">
    <property type="entry name" value="OGT"/>
    <property type="match status" value="1"/>
</dbReference>
<dbReference type="SUPFAM" id="SSF53155">
    <property type="entry name" value="Methylated DNA-protein cysteine methyltransferase domain"/>
    <property type="match status" value="1"/>
</dbReference>
<dbReference type="EC" id="2.1.1.63" evidence="9"/>
<evidence type="ECO:0000256" key="9">
    <source>
        <dbReference type="HAMAP-Rule" id="MF_00772"/>
    </source>
</evidence>
<dbReference type="NCBIfam" id="TIGR00589">
    <property type="entry name" value="ogt"/>
    <property type="match status" value="1"/>
</dbReference>
<accession>A0A4R2H2M0</accession>
<evidence type="ECO:0000256" key="6">
    <source>
        <dbReference type="ARBA" id="ARBA00022763"/>
    </source>
</evidence>
<dbReference type="GO" id="GO:0032259">
    <property type="term" value="P:methylation"/>
    <property type="evidence" value="ECO:0007669"/>
    <property type="project" value="UniProtKB-KW"/>
</dbReference>
<dbReference type="Proteomes" id="UP000294508">
    <property type="component" value="Unassembled WGS sequence"/>
</dbReference>
<keyword evidence="7 9" id="KW-0234">DNA repair</keyword>
<dbReference type="InterPro" id="IPR036217">
    <property type="entry name" value="MethylDNA_cys_MeTrfase_DNAb"/>
</dbReference>
<dbReference type="AlphaFoldDB" id="A0A4R2H2M0"/>
<feature type="domain" description="Methylguanine DNA methyltransferase ribonuclease-like" evidence="11">
    <location>
        <begin position="4"/>
        <end position="73"/>
    </location>
</feature>
<evidence type="ECO:0000256" key="1">
    <source>
        <dbReference type="ARBA" id="ARBA00001286"/>
    </source>
</evidence>
<dbReference type="FunFam" id="1.10.10.10:FF:000214">
    <property type="entry name" value="Methylated-DNA--protein-cysteine methyltransferase"/>
    <property type="match status" value="1"/>
</dbReference>
<dbReference type="PANTHER" id="PTHR10815">
    <property type="entry name" value="METHYLATED-DNA--PROTEIN-CYSTEINE METHYLTRANSFERASE"/>
    <property type="match status" value="1"/>
</dbReference>
<evidence type="ECO:0000256" key="8">
    <source>
        <dbReference type="ARBA" id="ARBA00049348"/>
    </source>
</evidence>
<dbReference type="PROSITE" id="PS00374">
    <property type="entry name" value="MGMT"/>
    <property type="match status" value="1"/>
</dbReference>
<keyword evidence="3 9" id="KW-0963">Cytoplasm</keyword>
<dbReference type="Pfam" id="PF01035">
    <property type="entry name" value="DNA_binding_1"/>
    <property type="match status" value="1"/>
</dbReference>
<keyword evidence="6 9" id="KW-0227">DNA damage</keyword>
<dbReference type="SUPFAM" id="SSF46767">
    <property type="entry name" value="Methylated DNA-protein cysteine methyltransferase, C-terminal domain"/>
    <property type="match status" value="1"/>
</dbReference>
<reference evidence="12 13" key="1">
    <citation type="journal article" date="2015" name="Stand. Genomic Sci.">
        <title>Genomic Encyclopedia of Bacterial and Archaeal Type Strains, Phase III: the genomes of soil and plant-associated and newly described type strains.</title>
        <authorList>
            <person name="Whitman W.B."/>
            <person name="Woyke T."/>
            <person name="Klenk H.P."/>
            <person name="Zhou Y."/>
            <person name="Lilburn T.G."/>
            <person name="Beck B.J."/>
            <person name="De Vos P."/>
            <person name="Vandamme P."/>
            <person name="Eisen J.A."/>
            <person name="Garrity G."/>
            <person name="Hugenholtz P."/>
            <person name="Kyrpides N.C."/>
        </authorList>
    </citation>
    <scope>NUCLEOTIDE SEQUENCE [LARGE SCALE GENOMIC DNA]</scope>
    <source>
        <strain evidence="12 13">VKM Ac-2572</strain>
    </source>
</reference>
<keyword evidence="13" id="KW-1185">Reference proteome</keyword>
<dbReference type="InterPro" id="IPR036631">
    <property type="entry name" value="MGMT_N_sf"/>
</dbReference>
<comment type="function">
    <text evidence="9">Involved in the cellular defense against the biological effects of O6-methylguanine (O6-MeG) and O4-methylthymine (O4-MeT) in DNA. Repairs the methylated nucleobase in DNA by stoichiometrically transferring the methyl group to a cysteine residue in the enzyme. This is a suicide reaction: the enzyme is irreversibly inactivated.</text>
</comment>
<dbReference type="GO" id="GO:0006307">
    <property type="term" value="P:DNA alkylation repair"/>
    <property type="evidence" value="ECO:0007669"/>
    <property type="project" value="UniProtKB-UniRule"/>
</dbReference>
<dbReference type="EMBL" id="SLWN01000014">
    <property type="protein sequence ID" value="TCO19115.1"/>
    <property type="molecule type" value="Genomic_DNA"/>
</dbReference>
<evidence type="ECO:0000259" key="11">
    <source>
        <dbReference type="Pfam" id="PF02870"/>
    </source>
</evidence>
<organism evidence="12 13">
    <name type="scientific">Kribbella steppae</name>
    <dbReference type="NCBI Taxonomy" id="2512223"/>
    <lineage>
        <taxon>Bacteria</taxon>
        <taxon>Bacillati</taxon>
        <taxon>Actinomycetota</taxon>
        <taxon>Actinomycetes</taxon>
        <taxon>Propionibacteriales</taxon>
        <taxon>Kribbellaceae</taxon>
        <taxon>Kribbella</taxon>
    </lineage>
</organism>
<dbReference type="GO" id="GO:0003908">
    <property type="term" value="F:methylated-DNA-[protein]-cysteine S-methyltransferase activity"/>
    <property type="evidence" value="ECO:0007669"/>
    <property type="project" value="UniProtKB-UniRule"/>
</dbReference>
<comment type="catalytic activity">
    <reaction evidence="8 9">
        <text>a 6-O-methyl-2'-deoxyguanosine in DNA + L-cysteinyl-[protein] = S-methyl-L-cysteinyl-[protein] + a 2'-deoxyguanosine in DNA</text>
        <dbReference type="Rhea" id="RHEA:24000"/>
        <dbReference type="Rhea" id="RHEA-COMP:10131"/>
        <dbReference type="Rhea" id="RHEA-COMP:10132"/>
        <dbReference type="Rhea" id="RHEA-COMP:11367"/>
        <dbReference type="Rhea" id="RHEA-COMP:11368"/>
        <dbReference type="ChEBI" id="CHEBI:29950"/>
        <dbReference type="ChEBI" id="CHEBI:82612"/>
        <dbReference type="ChEBI" id="CHEBI:85445"/>
        <dbReference type="ChEBI" id="CHEBI:85448"/>
        <dbReference type="EC" id="2.1.1.63"/>
    </reaction>
</comment>
<dbReference type="PANTHER" id="PTHR10815:SF13">
    <property type="entry name" value="METHYLATED-DNA--PROTEIN-CYSTEINE METHYLTRANSFERASE"/>
    <property type="match status" value="1"/>
</dbReference>
<comment type="subcellular location">
    <subcellularLocation>
        <location evidence="9">Cytoplasm</location>
    </subcellularLocation>
</comment>
<dbReference type="Pfam" id="PF02870">
    <property type="entry name" value="Methyltransf_1N"/>
    <property type="match status" value="1"/>
</dbReference>
<keyword evidence="4 9" id="KW-0489">Methyltransferase</keyword>
<dbReference type="GO" id="GO:0005737">
    <property type="term" value="C:cytoplasm"/>
    <property type="evidence" value="ECO:0007669"/>
    <property type="project" value="UniProtKB-SubCell"/>
</dbReference>
<dbReference type="InterPro" id="IPR008332">
    <property type="entry name" value="MethylG_MeTrfase_N"/>
</dbReference>
<evidence type="ECO:0000313" key="12">
    <source>
        <dbReference type="EMBL" id="TCO19115.1"/>
    </source>
</evidence>
<dbReference type="OrthoDB" id="9802228at2"/>
<evidence type="ECO:0000256" key="5">
    <source>
        <dbReference type="ARBA" id="ARBA00022679"/>
    </source>
</evidence>
<comment type="miscellaneous">
    <text evidence="9">This enzyme catalyzes only one turnover and therefore is not strictly catalytic. According to one definition, an enzyme is a biocatalyst that acts repeatedly and over many reaction cycles.</text>
</comment>
<evidence type="ECO:0000256" key="3">
    <source>
        <dbReference type="ARBA" id="ARBA00022490"/>
    </source>
</evidence>
<evidence type="ECO:0000256" key="7">
    <source>
        <dbReference type="ARBA" id="ARBA00023204"/>
    </source>
</evidence>
<dbReference type="Gene3D" id="3.30.160.70">
    <property type="entry name" value="Methylated DNA-protein cysteine methyltransferase domain"/>
    <property type="match status" value="1"/>
</dbReference>
<dbReference type="InterPro" id="IPR014048">
    <property type="entry name" value="MethylDNA_cys_MeTrfase_DNA-bd"/>
</dbReference>
<dbReference type="InterPro" id="IPR036388">
    <property type="entry name" value="WH-like_DNA-bd_sf"/>
</dbReference>
<evidence type="ECO:0000256" key="2">
    <source>
        <dbReference type="ARBA" id="ARBA00008711"/>
    </source>
</evidence>
<protein>
    <recommendedName>
        <fullName evidence="9">Methylated-DNA--protein-cysteine methyltransferase</fullName>
        <ecNumber evidence="9">2.1.1.63</ecNumber>
    </recommendedName>
    <alternativeName>
        <fullName evidence="9">6-O-methylguanine-DNA methyltransferase</fullName>
        <shortName evidence="9">MGMT</shortName>
    </alternativeName>
    <alternativeName>
        <fullName evidence="9">O-6-methylguanine-DNA-alkyltransferase</fullName>
    </alternativeName>
</protein>
<dbReference type="RefSeq" id="WP_132213374.1">
    <property type="nucleotide sequence ID" value="NZ_SLWN01000014.1"/>
</dbReference>
<evidence type="ECO:0000259" key="10">
    <source>
        <dbReference type="Pfam" id="PF01035"/>
    </source>
</evidence>
<comment type="catalytic activity">
    <reaction evidence="1 9">
        <text>a 4-O-methyl-thymidine in DNA + L-cysteinyl-[protein] = a thymidine in DNA + S-methyl-L-cysteinyl-[protein]</text>
        <dbReference type="Rhea" id="RHEA:53428"/>
        <dbReference type="Rhea" id="RHEA-COMP:10131"/>
        <dbReference type="Rhea" id="RHEA-COMP:10132"/>
        <dbReference type="Rhea" id="RHEA-COMP:13555"/>
        <dbReference type="Rhea" id="RHEA-COMP:13556"/>
        <dbReference type="ChEBI" id="CHEBI:29950"/>
        <dbReference type="ChEBI" id="CHEBI:82612"/>
        <dbReference type="ChEBI" id="CHEBI:137386"/>
        <dbReference type="ChEBI" id="CHEBI:137387"/>
        <dbReference type="EC" id="2.1.1.63"/>
    </reaction>
</comment>